<evidence type="ECO:0000313" key="2">
    <source>
        <dbReference type="EMBL" id="MBB5155272.1"/>
    </source>
</evidence>
<gene>
    <name evidence="2" type="ORF">BJ970_002806</name>
</gene>
<proteinExistence type="predicted"/>
<evidence type="ECO:0000256" key="1">
    <source>
        <dbReference type="SAM" id="MobiDB-lite"/>
    </source>
</evidence>
<organism evidence="2 3">
    <name type="scientific">Saccharopolyspora phatthalungensis</name>
    <dbReference type="NCBI Taxonomy" id="664693"/>
    <lineage>
        <taxon>Bacteria</taxon>
        <taxon>Bacillati</taxon>
        <taxon>Actinomycetota</taxon>
        <taxon>Actinomycetes</taxon>
        <taxon>Pseudonocardiales</taxon>
        <taxon>Pseudonocardiaceae</taxon>
        <taxon>Saccharopolyspora</taxon>
    </lineage>
</organism>
<dbReference type="Proteomes" id="UP000584374">
    <property type="component" value="Unassembled WGS sequence"/>
</dbReference>
<dbReference type="EMBL" id="JACHIW010000001">
    <property type="protein sequence ID" value="MBB5155272.1"/>
    <property type="molecule type" value="Genomic_DNA"/>
</dbReference>
<sequence>MSFACRIVLDMHTTIAASAVPYNGRRVFRVVELEKLGISQSKSYRRARPGGPWTRLAPGVLLIVPGPPTIEDRINAALLRAGPGAMITGLQAARLLGLETPPVDADVHVLIPHGRKIQSYPGTNFERTTRLPKPIYINGIPVAPPVRAVMDGARTWQPWAVTKSLLFEAVQCENFCRIKELIIEMELGSRRGTAVPRAILRSFKGAPTPLRELPPRDAPSKTPPQRNAA</sequence>
<name>A0A840PYB2_9PSEU</name>
<dbReference type="RefSeq" id="WP_184726643.1">
    <property type="nucleotide sequence ID" value="NZ_JACHIW010000001.1"/>
</dbReference>
<comment type="caution">
    <text evidence="2">The sequence shown here is derived from an EMBL/GenBank/DDBJ whole genome shotgun (WGS) entry which is preliminary data.</text>
</comment>
<protein>
    <submittedName>
        <fullName evidence="2">Uncharacterized protein</fullName>
    </submittedName>
</protein>
<keyword evidence="3" id="KW-1185">Reference proteome</keyword>
<feature type="region of interest" description="Disordered" evidence="1">
    <location>
        <begin position="206"/>
        <end position="229"/>
    </location>
</feature>
<reference evidence="2 3" key="1">
    <citation type="submission" date="2020-08" db="EMBL/GenBank/DDBJ databases">
        <title>Sequencing the genomes of 1000 actinobacteria strains.</title>
        <authorList>
            <person name="Klenk H.-P."/>
        </authorList>
    </citation>
    <scope>NUCLEOTIDE SEQUENCE [LARGE SCALE GENOMIC DNA]</scope>
    <source>
        <strain evidence="2 3">DSM 45584</strain>
    </source>
</reference>
<dbReference type="AlphaFoldDB" id="A0A840PYB2"/>
<accession>A0A840PYB2</accession>
<evidence type="ECO:0000313" key="3">
    <source>
        <dbReference type="Proteomes" id="UP000584374"/>
    </source>
</evidence>